<evidence type="ECO:0000256" key="3">
    <source>
        <dbReference type="ARBA" id="ARBA00022777"/>
    </source>
</evidence>
<dbReference type="PANTHER" id="PTHR43320:SF2">
    <property type="entry name" value="2-DEHYDRO-3-DEOXYGLUCONOKINASE_2-DEHYDRO-3-DEOXYGALACTONOKINASE"/>
    <property type="match status" value="1"/>
</dbReference>
<dbReference type="SUPFAM" id="SSF53613">
    <property type="entry name" value="Ribokinase-like"/>
    <property type="match status" value="1"/>
</dbReference>
<evidence type="ECO:0000313" key="5">
    <source>
        <dbReference type="EMBL" id="MET3654654.1"/>
    </source>
</evidence>
<comment type="caution">
    <text evidence="5">The sequence shown here is derived from an EMBL/GenBank/DDBJ whole genome shotgun (WGS) entry which is preliminary data.</text>
</comment>
<accession>A0ABV2K0Q0</accession>
<dbReference type="Gene3D" id="3.40.1190.20">
    <property type="match status" value="1"/>
</dbReference>
<dbReference type="PANTHER" id="PTHR43320">
    <property type="entry name" value="SUGAR KINASE"/>
    <property type="match status" value="1"/>
</dbReference>
<evidence type="ECO:0000313" key="6">
    <source>
        <dbReference type="Proteomes" id="UP001549184"/>
    </source>
</evidence>
<dbReference type="GO" id="GO:0008673">
    <property type="term" value="F:2-dehydro-3-deoxygluconokinase activity"/>
    <property type="evidence" value="ECO:0007669"/>
    <property type="project" value="UniProtKB-EC"/>
</dbReference>
<organism evidence="5 6">
    <name type="scientific">Dyella japonica</name>
    <dbReference type="NCBI Taxonomy" id="231455"/>
    <lineage>
        <taxon>Bacteria</taxon>
        <taxon>Pseudomonadati</taxon>
        <taxon>Pseudomonadota</taxon>
        <taxon>Gammaproteobacteria</taxon>
        <taxon>Lysobacterales</taxon>
        <taxon>Rhodanobacteraceae</taxon>
        <taxon>Dyella</taxon>
    </lineage>
</organism>
<evidence type="ECO:0000256" key="2">
    <source>
        <dbReference type="ARBA" id="ARBA00022679"/>
    </source>
</evidence>
<dbReference type="InterPro" id="IPR011611">
    <property type="entry name" value="PfkB_dom"/>
</dbReference>
<evidence type="ECO:0000256" key="1">
    <source>
        <dbReference type="ARBA" id="ARBA00010688"/>
    </source>
</evidence>
<keyword evidence="6" id="KW-1185">Reference proteome</keyword>
<gene>
    <name evidence="5" type="ORF">ABIC75_004402</name>
</gene>
<dbReference type="EC" id="2.7.1.45" evidence="5"/>
<protein>
    <submittedName>
        <fullName evidence="5">2-dehydro-3-deoxygluconokinase</fullName>
        <ecNumber evidence="5">2.7.1.45</ecNumber>
    </submittedName>
</protein>
<dbReference type="Proteomes" id="UP001549184">
    <property type="component" value="Unassembled WGS sequence"/>
</dbReference>
<dbReference type="EMBL" id="JBEPMU010000008">
    <property type="protein sequence ID" value="MET3654654.1"/>
    <property type="molecule type" value="Genomic_DNA"/>
</dbReference>
<reference evidence="5 6" key="1">
    <citation type="submission" date="2024-06" db="EMBL/GenBank/DDBJ databases">
        <title>Sorghum-associated microbial communities from plants grown in Nebraska, USA.</title>
        <authorList>
            <person name="Schachtman D."/>
        </authorList>
    </citation>
    <scope>NUCLEOTIDE SEQUENCE [LARGE SCALE GENOMIC DNA]</scope>
    <source>
        <strain evidence="5 6">1073</strain>
    </source>
</reference>
<sequence length="345" mass="36952">MSEPTIHIGDRRVACFGELLLRLSPPTGELLLQSPALKVHVGGAEANVACSLALLGHPTTMVSTLPDSMLGRACVGELRRYGVDMDVQYASGRMGLYFLTPGAMQRASDVLYDRAGSAFATAPAASYDWPRLLAHAGWLHLSGITLAVSDASAHAALAAARAASDAGIPVSFDCNIRERLWARRFSEAPALMREMVAHANVLFGNDRDIALMLGHRFSQDQAIDRFAAAADAAFTEWPRLRRMASTARVHHSADHQEARGLCASRDGLITTDAHELKGIVDRIGTGDAFAAGLLHRLFEGAADRDALAFAMAAFCLKHSVGGDASPFRAADVDAFVTSRGFDVRR</sequence>
<keyword evidence="3" id="KW-0418">Kinase</keyword>
<dbReference type="InterPro" id="IPR029056">
    <property type="entry name" value="Ribokinase-like"/>
</dbReference>
<dbReference type="CDD" id="cd01166">
    <property type="entry name" value="KdgK"/>
    <property type="match status" value="1"/>
</dbReference>
<feature type="domain" description="Carbohydrate kinase PfkB" evidence="4">
    <location>
        <begin position="11"/>
        <end position="226"/>
    </location>
</feature>
<evidence type="ECO:0000259" key="4">
    <source>
        <dbReference type="Pfam" id="PF00294"/>
    </source>
</evidence>
<dbReference type="InterPro" id="IPR052700">
    <property type="entry name" value="Carb_kinase_PfkB-like"/>
</dbReference>
<dbReference type="Pfam" id="PF00294">
    <property type="entry name" value="PfkB"/>
    <property type="match status" value="1"/>
</dbReference>
<comment type="similarity">
    <text evidence="1">Belongs to the carbohydrate kinase PfkB family.</text>
</comment>
<keyword evidence="2 5" id="KW-0808">Transferase</keyword>
<name>A0ABV2K0Q0_9GAMM</name>
<proteinExistence type="inferred from homology"/>